<dbReference type="AlphaFoldDB" id="A0A2N9M613"/>
<gene>
    <name evidence="2" type="primary">dsrT</name>
    <name evidence="2" type="ORF">SBA5_810010</name>
</gene>
<dbReference type="InterPro" id="IPR025751">
    <property type="entry name" value="RsbRD_N_dom"/>
</dbReference>
<feature type="domain" description="RsbT co-antagonist protein RsbRD N-terminal" evidence="1">
    <location>
        <begin position="11"/>
        <end position="138"/>
    </location>
</feature>
<evidence type="ECO:0000259" key="1">
    <source>
        <dbReference type="Pfam" id="PF14361"/>
    </source>
</evidence>
<dbReference type="OrthoDB" id="1724246at2"/>
<organism evidence="2 3">
    <name type="scientific">Candidatus Sulfuritelmatomonas gaucii</name>
    <dbReference type="NCBI Taxonomy" id="2043161"/>
    <lineage>
        <taxon>Bacteria</taxon>
        <taxon>Pseudomonadati</taxon>
        <taxon>Acidobacteriota</taxon>
        <taxon>Terriglobia</taxon>
        <taxon>Terriglobales</taxon>
        <taxon>Acidobacteriaceae</taxon>
        <taxon>Candidatus Sulfuritelmatomonas</taxon>
    </lineage>
</organism>
<sequence length="148" mass="16497">MSVSGAVSEIVAERWVERTLAAYPAEILPFLSGEHDRFRNPVGQVIQESLTTLARELLGAMDNRATAPAIDALVRMRAVQDFSPSAALRFIFDLRPVIAEVCGEVTPQLESRIDELALMAFDRYLACREQIASLREKELRVRALSPAR</sequence>
<evidence type="ECO:0000313" key="2">
    <source>
        <dbReference type="EMBL" id="SPE30923.1"/>
    </source>
</evidence>
<protein>
    <submittedName>
        <fullName evidence="2">Dissimilatory sulfite reductase system component, protein DsrT</fullName>
    </submittedName>
</protein>
<dbReference type="EMBL" id="OKRB01000143">
    <property type="protein sequence ID" value="SPE30923.1"/>
    <property type="molecule type" value="Genomic_DNA"/>
</dbReference>
<dbReference type="Proteomes" id="UP000239735">
    <property type="component" value="Unassembled WGS sequence"/>
</dbReference>
<accession>A0A2N9M613</accession>
<dbReference type="Pfam" id="PF14361">
    <property type="entry name" value="RsbRD_N"/>
    <property type="match status" value="1"/>
</dbReference>
<reference evidence="3" key="1">
    <citation type="submission" date="2018-02" db="EMBL/GenBank/DDBJ databases">
        <authorList>
            <person name="Hausmann B."/>
        </authorList>
    </citation>
    <scope>NUCLEOTIDE SEQUENCE [LARGE SCALE GENOMIC DNA]</scope>
    <source>
        <strain evidence="3">Peat soil MAG SbA5</strain>
    </source>
</reference>
<proteinExistence type="predicted"/>
<name>A0A2N9M613_9BACT</name>
<evidence type="ECO:0000313" key="3">
    <source>
        <dbReference type="Proteomes" id="UP000239735"/>
    </source>
</evidence>